<organism evidence="3 4">
    <name type="scientific">Nosema granulosis</name>
    <dbReference type="NCBI Taxonomy" id="83296"/>
    <lineage>
        <taxon>Eukaryota</taxon>
        <taxon>Fungi</taxon>
        <taxon>Fungi incertae sedis</taxon>
        <taxon>Microsporidia</taxon>
        <taxon>Nosematidae</taxon>
        <taxon>Nosema</taxon>
    </lineage>
</organism>
<reference evidence="3 4" key="1">
    <citation type="journal article" date="2020" name="Genome Biol. Evol.">
        <title>Comparative genomics of strictly vertically transmitted, feminizing microsporidia endosymbionts of amphipod crustaceans.</title>
        <authorList>
            <person name="Cormier A."/>
            <person name="Chebbi M.A."/>
            <person name="Giraud I."/>
            <person name="Wattier R."/>
            <person name="Teixeira M."/>
            <person name="Gilbert C."/>
            <person name="Rigaud T."/>
            <person name="Cordaux R."/>
        </authorList>
    </citation>
    <scope>NUCLEOTIDE SEQUENCE [LARGE SCALE GENOMIC DNA]</scope>
    <source>
        <strain evidence="3 4">Ou3-Ou53</strain>
    </source>
</reference>
<keyword evidence="4" id="KW-1185">Reference proteome</keyword>
<dbReference type="Pfam" id="PF08221">
    <property type="entry name" value="HTH_9"/>
    <property type="match status" value="1"/>
</dbReference>
<dbReference type="Proteomes" id="UP000740883">
    <property type="component" value="Unassembled WGS sequence"/>
</dbReference>
<name>A0A9P6GXW1_9MICR</name>
<dbReference type="GO" id="GO:0003697">
    <property type="term" value="F:single-stranded DNA binding"/>
    <property type="evidence" value="ECO:0007669"/>
    <property type="project" value="UniProtKB-UniRule"/>
</dbReference>
<dbReference type="EMBL" id="SBJO01000135">
    <property type="protein sequence ID" value="KAF9762770.1"/>
    <property type="molecule type" value="Genomic_DNA"/>
</dbReference>
<dbReference type="OrthoDB" id="2190900at2759"/>
<accession>A0A9P6GXW1</accession>
<evidence type="ECO:0000256" key="1">
    <source>
        <dbReference type="RuleBase" id="RU367076"/>
    </source>
</evidence>
<dbReference type="Gene3D" id="1.10.10.10">
    <property type="entry name" value="Winged helix-like DNA-binding domain superfamily/Winged helix DNA-binding domain"/>
    <property type="match status" value="1"/>
</dbReference>
<comment type="subcellular location">
    <subcellularLocation>
        <location evidence="1">Nucleus</location>
    </subcellularLocation>
</comment>
<gene>
    <name evidence="3" type="ORF">NGRA_1761</name>
</gene>
<sequence>MSFVREILKDYGSACAKIGSYLSVQNCSTIQEIAKGTGMEVSLIHLGLSILLQRRIVSYVIYDRSTYYNVDKEMATRRLYFNIYARYVQDRFECYKAFLKILLSGTSKISNCKENVASLVNQGIIKEIARKDIKFENENSNKRQNVKLFYVVDFEVLDKLIVDLHMLDFLRERYSNSMREIYRAVCKSTVVDTANVLTNLESTKLLVKDGISYLNDTANIGEYLKYLCNLGVINKDFDGESHYKKKIDKCLDLIKIKEMCLILENNGSRRLLNMFYEIGSLEDSEVGKKSLLPSAEVKNSIFILHKYGCINLEYSGEGGKHASIWRFNNKAFSRAITKIVEDTIVETVGSINEAWETGNIFENESFLIDISKLHYLAEKHFVLSKTF</sequence>
<comment type="subunit">
    <text evidence="1">Component of the RNA polymerase III (Pol III) complex consisting of 17 subunits.</text>
</comment>
<keyword evidence="1" id="KW-0539">Nucleus</keyword>
<feature type="domain" description="RNA polymerase III subunit RPC82-related helix-turn-helix" evidence="2">
    <location>
        <begin position="4"/>
        <end position="60"/>
    </location>
</feature>
<proteinExistence type="inferred from homology"/>
<comment type="function">
    <text evidence="1">DNA-dependent RNA polymerase catalyzes the transcription of DNA into RNA using the four ribonucleoside triphosphates as substrates. Specific core component of RNA polymerase III which synthesizes small RNAs, such as 5S rRNA and tRNAs.</text>
</comment>
<dbReference type="PANTHER" id="PTHR12949">
    <property type="entry name" value="RNA POLYMERASE III DNA DIRECTED -RELATED"/>
    <property type="match status" value="1"/>
</dbReference>
<dbReference type="InterPro" id="IPR036388">
    <property type="entry name" value="WH-like_DNA-bd_sf"/>
</dbReference>
<protein>
    <recommendedName>
        <fullName evidence="1">DNA-directed RNA polymerase III subunit RPC3</fullName>
        <shortName evidence="1">RNA polymerase III subunit C3</shortName>
    </recommendedName>
</protein>
<dbReference type="InterPro" id="IPR013197">
    <property type="entry name" value="RNA_pol_III_RPC82-rel_HTH"/>
</dbReference>
<evidence type="ECO:0000259" key="2">
    <source>
        <dbReference type="Pfam" id="PF08221"/>
    </source>
</evidence>
<evidence type="ECO:0000313" key="3">
    <source>
        <dbReference type="EMBL" id="KAF9762770.1"/>
    </source>
</evidence>
<keyword evidence="1" id="KW-0240">DNA-directed RNA polymerase</keyword>
<dbReference type="PANTHER" id="PTHR12949:SF0">
    <property type="entry name" value="DNA-DIRECTED RNA POLYMERASE III SUBUNIT RPC3"/>
    <property type="match status" value="1"/>
</dbReference>
<comment type="similarity">
    <text evidence="1">Belongs to the RNA polymerase beta chain family.</text>
</comment>
<comment type="caution">
    <text evidence="3">The sequence shown here is derived from an EMBL/GenBank/DDBJ whole genome shotgun (WGS) entry which is preliminary data.</text>
</comment>
<dbReference type="GO" id="GO:0005666">
    <property type="term" value="C:RNA polymerase III complex"/>
    <property type="evidence" value="ECO:0007669"/>
    <property type="project" value="UniProtKB-UniRule"/>
</dbReference>
<keyword evidence="1" id="KW-0804">Transcription</keyword>
<dbReference type="AlphaFoldDB" id="A0A9P6GXW1"/>
<evidence type="ECO:0000313" key="4">
    <source>
        <dbReference type="Proteomes" id="UP000740883"/>
    </source>
</evidence>
<dbReference type="InterPro" id="IPR039748">
    <property type="entry name" value="RPC3"/>
</dbReference>